<proteinExistence type="predicted"/>
<protein>
    <submittedName>
        <fullName evidence="1">Uncharacterized protein</fullName>
    </submittedName>
</protein>
<sequence length="125" mass="13522">MPIFAASVIRHAAVCDAAPRPWCCIRMGGGCNASHPGPRSRLFVPLFHSVLYFQARGFCAPGALRGLETYEEQTNGLFPLVTPSFAFCFPLEVHAQEREGEARQGDARADDSISVLAAKQPCATI</sequence>
<organism evidence="1 2">
    <name type="scientific">Beauveria bassiana D1-5</name>
    <dbReference type="NCBI Taxonomy" id="1245745"/>
    <lineage>
        <taxon>Eukaryota</taxon>
        <taxon>Fungi</taxon>
        <taxon>Dikarya</taxon>
        <taxon>Ascomycota</taxon>
        <taxon>Pezizomycotina</taxon>
        <taxon>Sordariomycetes</taxon>
        <taxon>Hypocreomycetidae</taxon>
        <taxon>Hypocreales</taxon>
        <taxon>Cordycipitaceae</taxon>
        <taxon>Beauveria</taxon>
    </lineage>
</organism>
<evidence type="ECO:0000313" key="2">
    <source>
        <dbReference type="Proteomes" id="UP000030106"/>
    </source>
</evidence>
<gene>
    <name evidence="1" type="ORF">BBAD15_g7553</name>
</gene>
<reference evidence="1 2" key="1">
    <citation type="submission" date="2012-10" db="EMBL/GenBank/DDBJ databases">
        <title>Genome sequencing and analysis of entomopathogenic fungi Beauveria bassiana D1-5.</title>
        <authorList>
            <person name="Li Q."/>
            <person name="Wang L."/>
            <person name="Zhang Z."/>
            <person name="Wang Q."/>
            <person name="Ren J."/>
            <person name="Wang M."/>
            <person name="Xu W."/>
            <person name="Wang J."/>
            <person name="Lu Y."/>
            <person name="Du Q."/>
            <person name="Sun Z."/>
        </authorList>
    </citation>
    <scope>NUCLEOTIDE SEQUENCE [LARGE SCALE GENOMIC DNA]</scope>
    <source>
        <strain evidence="1 2">D1-5</strain>
    </source>
</reference>
<comment type="caution">
    <text evidence="1">The sequence shown here is derived from an EMBL/GenBank/DDBJ whole genome shotgun (WGS) entry which is preliminary data.</text>
</comment>
<dbReference type="Proteomes" id="UP000030106">
    <property type="component" value="Unassembled WGS sequence"/>
</dbReference>
<dbReference type="EMBL" id="ANFO01000730">
    <property type="protein sequence ID" value="KGQ07133.1"/>
    <property type="molecule type" value="Genomic_DNA"/>
</dbReference>
<evidence type="ECO:0000313" key="1">
    <source>
        <dbReference type="EMBL" id="KGQ07133.1"/>
    </source>
</evidence>
<name>A0A0A2VHU1_BEABA</name>
<accession>A0A0A2VHU1</accession>
<dbReference type="AlphaFoldDB" id="A0A0A2VHU1"/>
<dbReference type="HOGENOM" id="CLU_1992209_0_0_1"/>